<evidence type="ECO:0000313" key="1">
    <source>
        <dbReference type="EMBL" id="TEB35306.1"/>
    </source>
</evidence>
<evidence type="ECO:0000313" key="2">
    <source>
        <dbReference type="Proteomes" id="UP000298030"/>
    </source>
</evidence>
<organism evidence="1 2">
    <name type="scientific">Coprinellus micaceus</name>
    <name type="common">Glistening ink-cap mushroom</name>
    <name type="synonym">Coprinus micaceus</name>
    <dbReference type="NCBI Taxonomy" id="71717"/>
    <lineage>
        <taxon>Eukaryota</taxon>
        <taxon>Fungi</taxon>
        <taxon>Dikarya</taxon>
        <taxon>Basidiomycota</taxon>
        <taxon>Agaricomycotina</taxon>
        <taxon>Agaricomycetes</taxon>
        <taxon>Agaricomycetidae</taxon>
        <taxon>Agaricales</taxon>
        <taxon>Agaricineae</taxon>
        <taxon>Psathyrellaceae</taxon>
        <taxon>Coprinellus</taxon>
    </lineage>
</organism>
<accession>A0A4Y7TM95</accession>
<dbReference type="OrthoDB" id="73076at2759"/>
<comment type="caution">
    <text evidence="1">The sequence shown here is derived from an EMBL/GenBank/DDBJ whole genome shotgun (WGS) entry which is preliminary data.</text>
</comment>
<dbReference type="Proteomes" id="UP000298030">
    <property type="component" value="Unassembled WGS sequence"/>
</dbReference>
<reference evidence="1 2" key="1">
    <citation type="journal article" date="2019" name="Nat. Ecol. Evol.">
        <title>Megaphylogeny resolves global patterns of mushroom evolution.</title>
        <authorList>
            <person name="Varga T."/>
            <person name="Krizsan K."/>
            <person name="Foldi C."/>
            <person name="Dima B."/>
            <person name="Sanchez-Garcia M."/>
            <person name="Sanchez-Ramirez S."/>
            <person name="Szollosi G.J."/>
            <person name="Szarkandi J.G."/>
            <person name="Papp V."/>
            <person name="Albert L."/>
            <person name="Andreopoulos W."/>
            <person name="Angelini C."/>
            <person name="Antonin V."/>
            <person name="Barry K.W."/>
            <person name="Bougher N.L."/>
            <person name="Buchanan P."/>
            <person name="Buyck B."/>
            <person name="Bense V."/>
            <person name="Catcheside P."/>
            <person name="Chovatia M."/>
            <person name="Cooper J."/>
            <person name="Damon W."/>
            <person name="Desjardin D."/>
            <person name="Finy P."/>
            <person name="Geml J."/>
            <person name="Haridas S."/>
            <person name="Hughes K."/>
            <person name="Justo A."/>
            <person name="Karasinski D."/>
            <person name="Kautmanova I."/>
            <person name="Kiss B."/>
            <person name="Kocsube S."/>
            <person name="Kotiranta H."/>
            <person name="LaButti K.M."/>
            <person name="Lechner B.E."/>
            <person name="Liimatainen K."/>
            <person name="Lipzen A."/>
            <person name="Lukacs Z."/>
            <person name="Mihaltcheva S."/>
            <person name="Morgado L.N."/>
            <person name="Niskanen T."/>
            <person name="Noordeloos M.E."/>
            <person name="Ohm R.A."/>
            <person name="Ortiz-Santana B."/>
            <person name="Ovrebo C."/>
            <person name="Racz N."/>
            <person name="Riley R."/>
            <person name="Savchenko A."/>
            <person name="Shiryaev A."/>
            <person name="Soop K."/>
            <person name="Spirin V."/>
            <person name="Szebenyi C."/>
            <person name="Tomsovsky M."/>
            <person name="Tulloss R.E."/>
            <person name="Uehling J."/>
            <person name="Grigoriev I.V."/>
            <person name="Vagvolgyi C."/>
            <person name="Papp T."/>
            <person name="Martin F.M."/>
            <person name="Miettinen O."/>
            <person name="Hibbett D.S."/>
            <person name="Nagy L.G."/>
        </authorList>
    </citation>
    <scope>NUCLEOTIDE SEQUENCE [LARGE SCALE GENOMIC DNA]</scope>
    <source>
        <strain evidence="1 2">FP101781</strain>
    </source>
</reference>
<keyword evidence="2" id="KW-1185">Reference proteome</keyword>
<proteinExistence type="predicted"/>
<dbReference type="STRING" id="71717.A0A4Y7TM95"/>
<dbReference type="EMBL" id="QPFP01000007">
    <property type="protein sequence ID" value="TEB35306.1"/>
    <property type="molecule type" value="Genomic_DNA"/>
</dbReference>
<name>A0A4Y7TM95_COPMI</name>
<gene>
    <name evidence="1" type="ORF">FA13DRAFT_1624301</name>
</gene>
<sequence>MATEQEQKAEGKGLQNFPYPPGFYELCQIIRDISAQAYEALSKHLHMPSIRSIQQTCAREPRFPMTICPDTFKLVENQLNPLGTKGPVALSCNDMKLLDTMRMYWDEKEGKHYLVGAMEGKLEVADPEQMKKVLEEAKYQKATKVQVRVWCLSLPSPKITPIIVATLPIIDKLKAEHLFPLLQQILDGLIDRGIRVISYASDGTEVERKASDMLFDIGEKVDFIIPNPFPEQSRPNTCISYVKYRGQAICVLQDSKHGLKTMQNNLFSGARLLVLGNHIAAY</sequence>
<protein>
    <submittedName>
        <fullName evidence="1">Uncharacterized protein</fullName>
    </submittedName>
</protein>
<dbReference type="AlphaFoldDB" id="A0A4Y7TM95"/>